<feature type="transmembrane region" description="Helical" evidence="6">
    <location>
        <begin position="71"/>
        <end position="90"/>
    </location>
</feature>
<keyword evidence="2" id="KW-1003">Cell membrane</keyword>
<evidence type="ECO:0000313" key="8">
    <source>
        <dbReference type="EMBL" id="MQY07346.1"/>
    </source>
</evidence>
<feature type="domain" description="Type II secretion system protein GspF" evidence="7">
    <location>
        <begin position="106"/>
        <end position="228"/>
    </location>
</feature>
<dbReference type="GO" id="GO:0005886">
    <property type="term" value="C:plasma membrane"/>
    <property type="evidence" value="ECO:0007669"/>
    <property type="project" value="UniProtKB-SubCell"/>
</dbReference>
<feature type="transmembrane region" description="Helical" evidence="6">
    <location>
        <begin position="245"/>
        <end position="265"/>
    </location>
</feature>
<keyword evidence="9" id="KW-1185">Reference proteome</keyword>
<keyword evidence="3 6" id="KW-0812">Transmembrane</keyword>
<reference evidence="8 9" key="1">
    <citation type="submission" date="2019-10" db="EMBL/GenBank/DDBJ databases">
        <title>Actinomadura rubteroloni sp. nov. and Actinomadura macrotermitis sp. nov., isolated from the gut of fungus growing-termite Macrotermes natalensis.</title>
        <authorList>
            <person name="Benndorf R."/>
            <person name="Martin K."/>
            <person name="Kuefner M."/>
            <person name="De Beer W."/>
            <person name="Kaster A.-K."/>
            <person name="Vollmers J."/>
            <person name="Poulsen M."/>
            <person name="Beemelmanns C."/>
        </authorList>
    </citation>
    <scope>NUCLEOTIDE SEQUENCE [LARGE SCALE GENOMIC DNA]</scope>
    <source>
        <strain evidence="8 9">RB68</strain>
    </source>
</reference>
<evidence type="ECO:0000256" key="6">
    <source>
        <dbReference type="SAM" id="Phobius"/>
    </source>
</evidence>
<feature type="transmembrane region" description="Helical" evidence="6">
    <location>
        <begin position="219"/>
        <end position="239"/>
    </location>
</feature>
<sequence length="319" mass="33782">MIAPDVLAAVLTGALAGGGVLLLIAALRGMPVRQARRRRSREDVIKTLTTRGALAAITGALVLVVTRWPVAAAGTAVLVLGWNGLAGGAAEERRGMARLEALAAWTESLRDTIAGAVGLEQAIPASQRAAAPALKQPLRELVDRLHTRVPMPDALRRFADELDDPSADLVVAALILNAKLRGPGLRDMLGALAGSARAELDMRRRVEAERRATRRSVRIVVAVSVGTALGLAVFNHSYVEPYDGVLGQLMLCVVIALYALAFLWLRRLSRYELPNRFLTDPGDRPGVPAEVPTTVAGWQGRATALRGRHTMDAGGGGGS</sequence>
<dbReference type="PANTHER" id="PTHR35007:SF3">
    <property type="entry name" value="POSSIBLE CONSERVED ALANINE RICH MEMBRANE PROTEIN"/>
    <property type="match status" value="1"/>
</dbReference>
<evidence type="ECO:0000256" key="3">
    <source>
        <dbReference type="ARBA" id="ARBA00022692"/>
    </source>
</evidence>
<dbReference type="Proteomes" id="UP000487268">
    <property type="component" value="Unassembled WGS sequence"/>
</dbReference>
<dbReference type="AlphaFoldDB" id="A0A7K0C1W1"/>
<dbReference type="PANTHER" id="PTHR35007">
    <property type="entry name" value="INTEGRAL MEMBRANE PROTEIN-RELATED"/>
    <property type="match status" value="1"/>
</dbReference>
<comment type="caution">
    <text evidence="8">The sequence shown here is derived from an EMBL/GenBank/DDBJ whole genome shotgun (WGS) entry which is preliminary data.</text>
</comment>
<name>A0A7K0C1W1_9ACTN</name>
<evidence type="ECO:0000313" key="9">
    <source>
        <dbReference type="Proteomes" id="UP000487268"/>
    </source>
</evidence>
<keyword evidence="5 6" id="KW-0472">Membrane</keyword>
<protein>
    <recommendedName>
        <fullName evidence="7">Type II secretion system protein GspF domain-containing protein</fullName>
    </recommendedName>
</protein>
<feature type="transmembrane region" description="Helical" evidence="6">
    <location>
        <begin position="48"/>
        <end position="65"/>
    </location>
</feature>
<evidence type="ECO:0000256" key="5">
    <source>
        <dbReference type="ARBA" id="ARBA00023136"/>
    </source>
</evidence>
<accession>A0A7K0C1W1</accession>
<comment type="subcellular location">
    <subcellularLocation>
        <location evidence="1">Cell membrane</location>
        <topology evidence="1">Multi-pass membrane protein</topology>
    </subcellularLocation>
</comment>
<dbReference type="Pfam" id="PF00482">
    <property type="entry name" value="T2SSF"/>
    <property type="match status" value="1"/>
</dbReference>
<dbReference type="InterPro" id="IPR018076">
    <property type="entry name" value="T2SS_GspF_dom"/>
</dbReference>
<evidence type="ECO:0000256" key="2">
    <source>
        <dbReference type="ARBA" id="ARBA00022475"/>
    </source>
</evidence>
<dbReference type="RefSeq" id="WP_328594831.1">
    <property type="nucleotide sequence ID" value="NZ_WEGH01000003.1"/>
</dbReference>
<evidence type="ECO:0000256" key="1">
    <source>
        <dbReference type="ARBA" id="ARBA00004651"/>
    </source>
</evidence>
<feature type="transmembrane region" description="Helical" evidence="6">
    <location>
        <begin position="6"/>
        <end position="27"/>
    </location>
</feature>
<organism evidence="8 9">
    <name type="scientific">Actinomadura macrotermitis</name>
    <dbReference type="NCBI Taxonomy" id="2585200"/>
    <lineage>
        <taxon>Bacteria</taxon>
        <taxon>Bacillati</taxon>
        <taxon>Actinomycetota</taxon>
        <taxon>Actinomycetes</taxon>
        <taxon>Streptosporangiales</taxon>
        <taxon>Thermomonosporaceae</taxon>
        <taxon>Actinomadura</taxon>
    </lineage>
</organism>
<dbReference type="EMBL" id="WEGH01000003">
    <property type="protein sequence ID" value="MQY07346.1"/>
    <property type="molecule type" value="Genomic_DNA"/>
</dbReference>
<evidence type="ECO:0000259" key="7">
    <source>
        <dbReference type="Pfam" id="PF00482"/>
    </source>
</evidence>
<proteinExistence type="predicted"/>
<keyword evidence="4 6" id="KW-1133">Transmembrane helix</keyword>
<evidence type="ECO:0000256" key="4">
    <source>
        <dbReference type="ARBA" id="ARBA00022989"/>
    </source>
</evidence>
<gene>
    <name evidence="8" type="ORF">ACRB68_54460</name>
</gene>